<name>A0A7U9PVR5_9ACTN</name>
<evidence type="ECO:0000313" key="3">
    <source>
        <dbReference type="Proteomes" id="UP000287830"/>
    </source>
</evidence>
<protein>
    <submittedName>
        <fullName evidence="2">Uncharacterized protein</fullName>
    </submittedName>
</protein>
<gene>
    <name evidence="2" type="ORF">OEIGOIKO_00528</name>
</gene>
<proteinExistence type="predicted"/>
<feature type="region of interest" description="Disordered" evidence="1">
    <location>
        <begin position="49"/>
        <end position="85"/>
    </location>
</feature>
<dbReference type="EMBL" id="BHZC01000001">
    <property type="protein sequence ID" value="GCD32810.1"/>
    <property type="molecule type" value="Genomic_DNA"/>
</dbReference>
<comment type="caution">
    <text evidence="2">The sequence shown here is derived from an EMBL/GenBank/DDBJ whole genome shotgun (WGS) entry which is preliminary data.</text>
</comment>
<accession>A0A7U9PVR5</accession>
<sequence>MCECNRCTCVRDPELPVGPALSGAMNEVRGSPDGTLLLDLPGVRTTVVTSVDGGSLPEGRPARGSLSRPVAGQSRTSKLDPFKPY</sequence>
<dbReference type="AlphaFoldDB" id="A0A7U9PVR5"/>
<evidence type="ECO:0000313" key="2">
    <source>
        <dbReference type="EMBL" id="GCD32810.1"/>
    </source>
</evidence>
<dbReference type="Proteomes" id="UP000287830">
    <property type="component" value="Unassembled WGS sequence"/>
</dbReference>
<evidence type="ECO:0000256" key="1">
    <source>
        <dbReference type="SAM" id="MobiDB-lite"/>
    </source>
</evidence>
<organism evidence="2 3">
    <name type="scientific">Streptomyces chrestomyceticus JCM 4735</name>
    <dbReference type="NCBI Taxonomy" id="1306181"/>
    <lineage>
        <taxon>Bacteria</taxon>
        <taxon>Bacillati</taxon>
        <taxon>Actinomycetota</taxon>
        <taxon>Actinomycetes</taxon>
        <taxon>Kitasatosporales</taxon>
        <taxon>Streptomycetaceae</taxon>
        <taxon>Streptomyces</taxon>
    </lineage>
</organism>
<reference evidence="2 3" key="1">
    <citation type="submission" date="2018-11" db="EMBL/GenBank/DDBJ databases">
        <title>Whole genome sequence of Streptomyces chrestomyceticus NBRC 13444(T).</title>
        <authorList>
            <person name="Komaki H."/>
            <person name="Tamura T."/>
        </authorList>
    </citation>
    <scope>NUCLEOTIDE SEQUENCE [LARGE SCALE GENOMIC DNA]</scope>
    <source>
        <strain evidence="2 3">NBRC 13444</strain>
    </source>
</reference>